<reference evidence="2 3" key="1">
    <citation type="journal article" date="2012" name="Genome Biol.">
        <title>Sequencing three crocodilian genomes to illuminate the evolution of archosaurs and amniotes.</title>
        <authorList>
            <person name="St John J.A."/>
            <person name="Braun E.L."/>
            <person name="Isberg S.R."/>
            <person name="Miles L.G."/>
            <person name="Chong A.Y."/>
            <person name="Gongora J."/>
            <person name="Dalzell P."/>
            <person name="Moran C."/>
            <person name="Bed'hom B."/>
            <person name="Abzhanov A."/>
            <person name="Burgess S.C."/>
            <person name="Cooksey A.M."/>
            <person name="Castoe T.A."/>
            <person name="Crawford N.G."/>
            <person name="Densmore L.D."/>
            <person name="Drew J.C."/>
            <person name="Edwards S.V."/>
            <person name="Faircloth B.C."/>
            <person name="Fujita M.K."/>
            <person name="Greenwold M.J."/>
            <person name="Hoffmann F.G."/>
            <person name="Howard J.M."/>
            <person name="Iguchi T."/>
            <person name="Janes D.E."/>
            <person name="Khan S.Y."/>
            <person name="Kohno S."/>
            <person name="de Koning A.J."/>
            <person name="Lance S.L."/>
            <person name="McCarthy F.M."/>
            <person name="McCormack J.E."/>
            <person name="Merchant M.E."/>
            <person name="Peterson D.G."/>
            <person name="Pollock D.D."/>
            <person name="Pourmand N."/>
            <person name="Raney B.J."/>
            <person name="Roessler K.A."/>
            <person name="Sanford J.R."/>
            <person name="Sawyer R.H."/>
            <person name="Schmidt C.J."/>
            <person name="Triplett E.W."/>
            <person name="Tuberville T.D."/>
            <person name="Venegas-Anaya M."/>
            <person name="Howard J.T."/>
            <person name="Jarvis E.D."/>
            <person name="Guillette L.J.Jr."/>
            <person name="Glenn T.C."/>
            <person name="Green R.E."/>
            <person name="Ray D.A."/>
        </authorList>
    </citation>
    <scope>NUCLEOTIDE SEQUENCE [LARGE SCALE GENOMIC DNA]</scope>
    <source>
        <strain evidence="2">KSC_2009_1</strain>
    </source>
</reference>
<feature type="region of interest" description="Disordered" evidence="1">
    <location>
        <begin position="1"/>
        <end position="20"/>
    </location>
</feature>
<dbReference type="EMBL" id="AKHW03006853">
    <property type="protein sequence ID" value="KYO17817.1"/>
    <property type="molecule type" value="Genomic_DNA"/>
</dbReference>
<dbReference type="Proteomes" id="UP000050525">
    <property type="component" value="Unassembled WGS sequence"/>
</dbReference>
<feature type="compositionally biased region" description="Polar residues" evidence="1">
    <location>
        <begin position="1"/>
        <end position="15"/>
    </location>
</feature>
<dbReference type="AlphaFoldDB" id="A0A151LZX1"/>
<accession>A0A151LZX1</accession>
<evidence type="ECO:0000313" key="3">
    <source>
        <dbReference type="Proteomes" id="UP000050525"/>
    </source>
</evidence>
<protein>
    <submittedName>
        <fullName evidence="2">Uncharacterized protein</fullName>
    </submittedName>
</protein>
<evidence type="ECO:0000256" key="1">
    <source>
        <dbReference type="SAM" id="MobiDB-lite"/>
    </source>
</evidence>
<evidence type="ECO:0000313" key="2">
    <source>
        <dbReference type="EMBL" id="KYO17817.1"/>
    </source>
</evidence>
<organism evidence="2 3">
    <name type="scientific">Alligator mississippiensis</name>
    <name type="common">American alligator</name>
    <dbReference type="NCBI Taxonomy" id="8496"/>
    <lineage>
        <taxon>Eukaryota</taxon>
        <taxon>Metazoa</taxon>
        <taxon>Chordata</taxon>
        <taxon>Craniata</taxon>
        <taxon>Vertebrata</taxon>
        <taxon>Euteleostomi</taxon>
        <taxon>Archelosauria</taxon>
        <taxon>Archosauria</taxon>
        <taxon>Crocodylia</taxon>
        <taxon>Alligatoridae</taxon>
        <taxon>Alligatorinae</taxon>
        <taxon>Alligator</taxon>
    </lineage>
</organism>
<keyword evidence="3" id="KW-1185">Reference proteome</keyword>
<gene>
    <name evidence="2" type="ORF">Y1Q_0011487</name>
</gene>
<name>A0A151LZX1_ALLMI</name>
<sequence>MTVQLLGPTTSAEQKSTSKELLNAVTKESGTCSLCRTPDPKFSLQPRIVNTRRFPKEFTNRKKKFYLKVLLFESQKS</sequence>
<comment type="caution">
    <text evidence="2">The sequence shown here is derived from an EMBL/GenBank/DDBJ whole genome shotgun (WGS) entry which is preliminary data.</text>
</comment>
<proteinExistence type="predicted"/>